<organism evidence="4 5">
    <name type="scientific">Hymenoscyphus fraxineus</name>
    <dbReference type="NCBI Taxonomy" id="746836"/>
    <lineage>
        <taxon>Eukaryota</taxon>
        <taxon>Fungi</taxon>
        <taxon>Dikarya</taxon>
        <taxon>Ascomycota</taxon>
        <taxon>Pezizomycotina</taxon>
        <taxon>Leotiomycetes</taxon>
        <taxon>Helotiales</taxon>
        <taxon>Helotiaceae</taxon>
        <taxon>Hymenoscyphus</taxon>
    </lineage>
</organism>
<dbReference type="Gene3D" id="3.40.710.10">
    <property type="entry name" value="DD-peptidase/beta-lactamase superfamily"/>
    <property type="match status" value="1"/>
</dbReference>
<dbReference type="InterPro" id="IPR012338">
    <property type="entry name" value="Beta-lactam/transpept-like"/>
</dbReference>
<keyword evidence="1" id="KW-0732">Signal</keyword>
<evidence type="ECO:0000313" key="5">
    <source>
        <dbReference type="Proteomes" id="UP000696280"/>
    </source>
</evidence>
<dbReference type="AlphaFoldDB" id="A0A9N9KXI6"/>
<keyword evidence="5" id="KW-1185">Reference proteome</keyword>
<evidence type="ECO:0000313" key="4">
    <source>
        <dbReference type="EMBL" id="CAG8955694.1"/>
    </source>
</evidence>
<dbReference type="Pfam" id="PF26335">
    <property type="entry name" value="ARB_00930_C"/>
    <property type="match status" value="1"/>
</dbReference>
<dbReference type="Proteomes" id="UP000696280">
    <property type="component" value="Unassembled WGS sequence"/>
</dbReference>
<dbReference type="OrthoDB" id="10250282at2759"/>
<evidence type="ECO:0000259" key="3">
    <source>
        <dbReference type="Pfam" id="PF26335"/>
    </source>
</evidence>
<feature type="chain" id="PRO_5040502382" description="Beta-lactamase-related domain-containing protein" evidence="1">
    <location>
        <begin position="20"/>
        <end position="577"/>
    </location>
</feature>
<feature type="signal peptide" evidence="1">
    <location>
        <begin position="1"/>
        <end position="19"/>
    </location>
</feature>
<name>A0A9N9KXI6_9HELO</name>
<dbReference type="InterPro" id="IPR058664">
    <property type="entry name" value="ARB_00930-like_C"/>
</dbReference>
<sequence length="577" mass="62278">MIFKIFSVASAFLLSFSYAFKNCGFGTPDLPAPKNLASNPTIQKALSDLKAAINDGITSGKFSPNSTSFSVEIFSTHSQTSLFEYYHTAPNLAASNGTKIVDSNSIYRVASVLKLLSVYTFIIETGDKHFHEPVTKYIPELAAASHEYSDSKAADAVDWKSITVGNLASHMSGIGRDYTGDLLGNTDLTSSGFPPLNASDFKLCALPSDCDRKKFFENIVKRHPVFPTSTTPIYSNIAFLIFGYVLENITGKSFKESFTKSLISKLKLNGTTYEKPKNNKNGVIPTTAFETMWDLDSPGFVPAGGIYSSSGDLAKIGRSILSSSILTPTQTRRWMKPVSHTALLQFSVGMPWEIGRLQLPAPQNKIIDVYQKLGLLGSYSTDFSLIPGWDMGYVILHADDPTRPTGVSSAIGELINTLLLPAVEEAAREEVNAKYTGTYKSSNPKLNSSMSVITNPDNLGLSVISLISNSTDMVNTAAALLGNIPSSDVLITLYPTGLEEVIPGSYGDTLQTFRAVFENKATVNPESSFGNCDSWGSADSPVYGSVAVDEFAFLVGSDGKAKSAEVRSLRAVLEKVQ</sequence>
<evidence type="ECO:0000256" key="1">
    <source>
        <dbReference type="SAM" id="SignalP"/>
    </source>
</evidence>
<evidence type="ECO:0008006" key="6">
    <source>
        <dbReference type="Google" id="ProtNLM"/>
    </source>
</evidence>
<dbReference type="InterPro" id="IPR051478">
    <property type="entry name" value="Beta-lactamase-like_AB/R"/>
</dbReference>
<evidence type="ECO:0000259" key="2">
    <source>
        <dbReference type="Pfam" id="PF00144"/>
    </source>
</evidence>
<dbReference type="PANTHER" id="PTHR22935">
    <property type="entry name" value="PENICILLIN-BINDING PROTEIN"/>
    <property type="match status" value="1"/>
</dbReference>
<dbReference type="PANTHER" id="PTHR22935:SF97">
    <property type="entry name" value="BETA-LACTAMASE-RELATED DOMAIN-CONTAINING PROTEIN"/>
    <property type="match status" value="1"/>
</dbReference>
<dbReference type="EMBL" id="CAJVRL010000065">
    <property type="protein sequence ID" value="CAG8955694.1"/>
    <property type="molecule type" value="Genomic_DNA"/>
</dbReference>
<dbReference type="Pfam" id="PF00144">
    <property type="entry name" value="Beta-lactamase"/>
    <property type="match status" value="1"/>
</dbReference>
<proteinExistence type="predicted"/>
<feature type="domain" description="Beta-lactamase-like ARB-00930-like C-terminal" evidence="3">
    <location>
        <begin position="427"/>
        <end position="576"/>
    </location>
</feature>
<gene>
    <name evidence="4" type="ORF">HYFRA_00010960</name>
</gene>
<reference evidence="4" key="1">
    <citation type="submission" date="2021-07" db="EMBL/GenBank/DDBJ databases">
        <authorList>
            <person name="Durling M."/>
        </authorList>
    </citation>
    <scope>NUCLEOTIDE SEQUENCE</scope>
</reference>
<comment type="caution">
    <text evidence="4">The sequence shown here is derived from an EMBL/GenBank/DDBJ whole genome shotgun (WGS) entry which is preliminary data.</text>
</comment>
<accession>A0A9N9KXI6</accession>
<feature type="domain" description="Beta-lactamase-related" evidence="2">
    <location>
        <begin position="91"/>
        <end position="402"/>
    </location>
</feature>
<protein>
    <recommendedName>
        <fullName evidence="6">Beta-lactamase-related domain-containing protein</fullName>
    </recommendedName>
</protein>
<dbReference type="SUPFAM" id="SSF56601">
    <property type="entry name" value="beta-lactamase/transpeptidase-like"/>
    <property type="match status" value="1"/>
</dbReference>
<dbReference type="InterPro" id="IPR001466">
    <property type="entry name" value="Beta-lactam-related"/>
</dbReference>